<accession>A0A975TC03</accession>
<dbReference type="InterPro" id="IPR034122">
    <property type="entry name" value="Retropepsin-like_bacterial"/>
</dbReference>
<protein>
    <recommendedName>
        <fullName evidence="3">Aspartyl protease</fullName>
    </recommendedName>
</protein>
<organism evidence="1 2">
    <name type="scientific">Richelia sinica FACHB-800</name>
    <dbReference type="NCBI Taxonomy" id="1357546"/>
    <lineage>
        <taxon>Bacteria</taxon>
        <taxon>Bacillati</taxon>
        <taxon>Cyanobacteriota</taxon>
        <taxon>Cyanophyceae</taxon>
        <taxon>Nostocales</taxon>
        <taxon>Nostocaceae</taxon>
        <taxon>Richelia</taxon>
    </lineage>
</organism>
<dbReference type="EMBL" id="CP021056">
    <property type="protein sequence ID" value="QXE25909.1"/>
    <property type="molecule type" value="Genomic_DNA"/>
</dbReference>
<sequence length="154" mass="16536">MATANDPGLCFMVTSSGKTVSLGQLCKVTTPTDTVIRVPIKRRQAKTPIIDVRFNGNQVYEMVFDTGASGILITQTMATALKVKPEGTMKATIADGSIVEFSTGMIASVAVGSAVVNNPRVTIAPRANIGLLGHGFFENYDVQILDNYIELRQR</sequence>
<dbReference type="AlphaFoldDB" id="A0A975TC03"/>
<dbReference type="CDD" id="cd05483">
    <property type="entry name" value="retropepsin_like_bacteria"/>
    <property type="match status" value="1"/>
</dbReference>
<reference evidence="1" key="1">
    <citation type="submission" date="2017-04" db="EMBL/GenBank/DDBJ databases">
        <title>Genome deletions in a multicellular cyanobacterial endosymbiont for morphological adaptation in marine diatoms.</title>
        <authorList>
            <person name="Wang Y."/>
            <person name="Gao H."/>
            <person name="Li R."/>
            <person name="Xu X."/>
        </authorList>
    </citation>
    <scope>NUCLEOTIDE SEQUENCE</scope>
    <source>
        <strain evidence="1">FACHB 800</strain>
    </source>
</reference>
<name>A0A975TC03_9NOST</name>
<evidence type="ECO:0000313" key="2">
    <source>
        <dbReference type="Proteomes" id="UP000683511"/>
    </source>
</evidence>
<dbReference type="KEGG" id="rsin:B6N60_04630"/>
<keyword evidence="2" id="KW-1185">Reference proteome</keyword>
<evidence type="ECO:0000313" key="1">
    <source>
        <dbReference type="EMBL" id="QXE25909.1"/>
    </source>
</evidence>
<dbReference type="Gene3D" id="2.40.70.10">
    <property type="entry name" value="Acid Proteases"/>
    <property type="match status" value="1"/>
</dbReference>
<dbReference type="InterPro" id="IPR021109">
    <property type="entry name" value="Peptidase_aspartic_dom_sf"/>
</dbReference>
<proteinExistence type="predicted"/>
<dbReference type="SUPFAM" id="SSF50630">
    <property type="entry name" value="Acid proteases"/>
    <property type="match status" value="1"/>
</dbReference>
<gene>
    <name evidence="1" type="ORF">B6N60_04630</name>
</gene>
<evidence type="ECO:0008006" key="3">
    <source>
        <dbReference type="Google" id="ProtNLM"/>
    </source>
</evidence>
<dbReference type="Proteomes" id="UP000683511">
    <property type="component" value="Chromosome"/>
</dbReference>
<dbReference type="Pfam" id="PF13975">
    <property type="entry name" value="gag-asp_proteas"/>
    <property type="match status" value="1"/>
</dbReference>